<evidence type="ECO:0000259" key="11">
    <source>
        <dbReference type="Pfam" id="PF12180"/>
    </source>
</evidence>
<dbReference type="GO" id="GO:0090543">
    <property type="term" value="C:Flemming body"/>
    <property type="evidence" value="ECO:0007669"/>
    <property type="project" value="UniProtKB-SubCell"/>
</dbReference>
<protein>
    <recommendedName>
        <fullName evidence="8">Centrosomal protein of 55 kDa</fullName>
    </recommendedName>
</protein>
<keyword evidence="6" id="KW-0206">Cytoskeleton</keyword>
<dbReference type="InterPro" id="IPR038926">
    <property type="entry name" value="CEP55"/>
</dbReference>
<evidence type="ECO:0000256" key="5">
    <source>
        <dbReference type="ARBA" id="ARBA00023054"/>
    </source>
</evidence>
<comment type="subcellular location">
    <subcellularLocation>
        <location evidence="3">Cleavage furrow</location>
    </subcellularLocation>
    <subcellularLocation>
        <location evidence="1">Cytoplasm</location>
        <location evidence="1">Cytoskeleton</location>
        <location evidence="1">Microtubule organizing center</location>
        <location evidence="1">Centrosome</location>
        <location evidence="1">Centriole</location>
    </subcellularLocation>
    <subcellularLocation>
        <location evidence="2">Midbody</location>
        <location evidence="2">Midbody ring</location>
    </subcellularLocation>
</comment>
<reference evidence="12 13" key="1">
    <citation type="submission" date="2020-02" db="EMBL/GenBank/DDBJ databases">
        <title>A chromosome-scale genome assembly of the black bullhead catfish (Ameiurus melas).</title>
        <authorList>
            <person name="Wen M."/>
            <person name="Zham M."/>
            <person name="Cabau C."/>
            <person name="Klopp C."/>
            <person name="Donnadieu C."/>
            <person name="Roques C."/>
            <person name="Bouchez O."/>
            <person name="Lampietro C."/>
            <person name="Jouanno E."/>
            <person name="Herpin A."/>
            <person name="Louis A."/>
            <person name="Berthelot C."/>
            <person name="Parey E."/>
            <person name="Roest-Crollius H."/>
            <person name="Braasch I."/>
            <person name="Postlethwait J."/>
            <person name="Robinson-Rechavi M."/>
            <person name="Echchiki A."/>
            <person name="Begum T."/>
            <person name="Montfort J."/>
            <person name="Schartl M."/>
            <person name="Bobe J."/>
            <person name="Guiguen Y."/>
        </authorList>
    </citation>
    <scope>NUCLEOTIDE SEQUENCE [LARGE SCALE GENOMIC DNA]</scope>
    <source>
        <strain evidence="12">M_S1</strain>
        <tissue evidence="12">Blood</tissue>
    </source>
</reference>
<dbReference type="GO" id="GO:0045184">
    <property type="term" value="P:establishment of protein localization"/>
    <property type="evidence" value="ECO:0007669"/>
    <property type="project" value="TreeGrafter"/>
</dbReference>
<feature type="region of interest" description="Disordered" evidence="10">
    <location>
        <begin position="260"/>
        <end position="287"/>
    </location>
</feature>
<evidence type="ECO:0000256" key="4">
    <source>
        <dbReference type="ARBA" id="ARBA00022490"/>
    </source>
</evidence>
<evidence type="ECO:0000256" key="2">
    <source>
        <dbReference type="ARBA" id="ARBA00004476"/>
    </source>
</evidence>
<feature type="coiled-coil region" evidence="9">
    <location>
        <begin position="417"/>
        <end position="444"/>
    </location>
</feature>
<dbReference type="Gene3D" id="1.20.5.990">
    <property type="entry name" value="Nemo cc2-lz domain - 1d5 darpin complex"/>
    <property type="match status" value="1"/>
</dbReference>
<dbReference type="GO" id="GO:0000281">
    <property type="term" value="P:mitotic cytokinesis"/>
    <property type="evidence" value="ECO:0007669"/>
    <property type="project" value="InterPro"/>
</dbReference>
<comment type="function">
    <text evidence="7">Plays a role in mitotic exit and cytokinesis. Recruits PDCD6IP and TSG101 to midbody during cytokinesis. Required for successful completion of cytokinesis. Not required for microtubule nucleation. Plays a role in the development of the brain and kidney.</text>
</comment>
<evidence type="ECO:0000256" key="7">
    <source>
        <dbReference type="ARBA" id="ARBA00055531"/>
    </source>
</evidence>
<dbReference type="GO" id="GO:0051896">
    <property type="term" value="P:regulation of phosphatidylinositol 3-kinase/protein kinase B signal transduction"/>
    <property type="evidence" value="ECO:0007669"/>
    <property type="project" value="InterPro"/>
</dbReference>
<gene>
    <name evidence="12" type="ORF">AMELA_G00117050</name>
</gene>
<dbReference type="AlphaFoldDB" id="A0A7J6AT73"/>
<comment type="caution">
    <text evidence="12">The sequence shown here is derived from an EMBL/GenBank/DDBJ whole genome shotgun (WGS) entry which is preliminary data.</text>
</comment>
<evidence type="ECO:0000256" key="9">
    <source>
        <dbReference type="SAM" id="Coils"/>
    </source>
</evidence>
<evidence type="ECO:0000256" key="8">
    <source>
        <dbReference type="ARBA" id="ARBA00069787"/>
    </source>
</evidence>
<dbReference type="Gene3D" id="1.20.5.1180">
    <property type="entry name" value="Geminin coiled-coil domain"/>
    <property type="match status" value="1"/>
</dbReference>
<proteinExistence type="predicted"/>
<feature type="compositionally biased region" description="Polar residues" evidence="10">
    <location>
        <begin position="273"/>
        <end position="285"/>
    </location>
</feature>
<keyword evidence="13" id="KW-1185">Reference proteome</keyword>
<evidence type="ECO:0000256" key="3">
    <source>
        <dbReference type="ARBA" id="ARBA00004626"/>
    </source>
</evidence>
<dbReference type="GO" id="GO:0005814">
    <property type="term" value="C:centriole"/>
    <property type="evidence" value="ECO:0007669"/>
    <property type="project" value="UniProtKB-SubCell"/>
</dbReference>
<sequence length="516" mass="59777">MPEVTQDAAPHLNLFLTRKCDRGEKPVSVIERCYAAVNYTFCNKYNSRNTPVMASKGAKETFANKLGFKSSGSKAVEAELEKLKKENAQLKKTLDEISKRNGRHHPTRPDSDKAKLLERILSLETMRERNTQQLLSKEQEISTMRQQLQAEGGEVVASLQNQLDQKRQEAEHREKLFQNLSQETEELKNKLLAVTAKCQTFEKRSTDMQVPSGEIAMVEEQLRDALEKNQHWLVYDQQREAYVQGILARSAELEQQLNQAKQTLDQQHKETNSEGQSSANMQQEKQLQECQREMEEECKRASRLQAEVMELKAKYEEKSRELVRAQEELQEERRSGRQTLAEERKLNTARVARLQCEVEAADVRLEEERKRAAELLLQVNLVQKSLLAQNENQKRMAVLEQQIQLSARDFENEKLDRESVQHQLHKVLKELRKARDQIACLESAKPQRETRFSEPSSYTRLDLDKLTRQDRILNPTSPLKSSNTLDESFLECPNCRASYPVSQHRALLAHLDYCFN</sequence>
<feature type="coiled-coil region" evidence="9">
    <location>
        <begin position="156"/>
        <end position="197"/>
    </location>
</feature>
<feature type="coiled-coil region" evidence="9">
    <location>
        <begin position="73"/>
        <end position="100"/>
    </location>
</feature>
<dbReference type="Pfam" id="PF12180">
    <property type="entry name" value="EABR"/>
    <property type="match status" value="1"/>
</dbReference>
<dbReference type="InterPro" id="IPR022008">
    <property type="entry name" value="EABR"/>
</dbReference>
<dbReference type="EMBL" id="JAAGNN010000009">
    <property type="protein sequence ID" value="KAF4085329.1"/>
    <property type="molecule type" value="Genomic_DNA"/>
</dbReference>
<dbReference type="PANTHER" id="PTHR31838:SF1">
    <property type="entry name" value="CENTROSOMAL PROTEIN OF 55 KDA"/>
    <property type="match status" value="1"/>
</dbReference>
<dbReference type="GO" id="GO:0032154">
    <property type="term" value="C:cleavage furrow"/>
    <property type="evidence" value="ECO:0007669"/>
    <property type="project" value="UniProtKB-SubCell"/>
</dbReference>
<name>A0A7J6AT73_AMEME</name>
<keyword evidence="5 9" id="KW-0175">Coiled coil</keyword>
<evidence type="ECO:0000313" key="13">
    <source>
        <dbReference type="Proteomes" id="UP000593565"/>
    </source>
</evidence>
<evidence type="ECO:0000256" key="1">
    <source>
        <dbReference type="ARBA" id="ARBA00004114"/>
    </source>
</evidence>
<dbReference type="FunFam" id="1.20.5.1180:FF:000002">
    <property type="entry name" value="Centrosomal protein of 55 kDa"/>
    <property type="match status" value="1"/>
</dbReference>
<accession>A0A7J6AT73</accession>
<evidence type="ECO:0000256" key="10">
    <source>
        <dbReference type="SAM" id="MobiDB-lite"/>
    </source>
</evidence>
<evidence type="ECO:0000256" key="6">
    <source>
        <dbReference type="ARBA" id="ARBA00023212"/>
    </source>
</evidence>
<dbReference type="PANTHER" id="PTHR31838">
    <property type="entry name" value="CENTROSOMAL PROTEIN OF 55 KDA"/>
    <property type="match status" value="1"/>
</dbReference>
<feature type="domain" description="TSG101 and ALIX binding" evidence="11">
    <location>
        <begin position="220"/>
        <end position="250"/>
    </location>
</feature>
<dbReference type="Proteomes" id="UP000593565">
    <property type="component" value="Unassembled WGS sequence"/>
</dbReference>
<keyword evidence="4" id="KW-0963">Cytoplasm</keyword>
<evidence type="ECO:0000313" key="12">
    <source>
        <dbReference type="EMBL" id="KAF4085329.1"/>
    </source>
</evidence>
<organism evidence="12 13">
    <name type="scientific">Ameiurus melas</name>
    <name type="common">Black bullhead</name>
    <name type="synonym">Silurus melas</name>
    <dbReference type="NCBI Taxonomy" id="219545"/>
    <lineage>
        <taxon>Eukaryota</taxon>
        <taxon>Metazoa</taxon>
        <taxon>Chordata</taxon>
        <taxon>Craniata</taxon>
        <taxon>Vertebrata</taxon>
        <taxon>Euteleostomi</taxon>
        <taxon>Actinopterygii</taxon>
        <taxon>Neopterygii</taxon>
        <taxon>Teleostei</taxon>
        <taxon>Ostariophysi</taxon>
        <taxon>Siluriformes</taxon>
        <taxon>Ictaluridae</taxon>
        <taxon>Ameiurus</taxon>
    </lineage>
</organism>